<dbReference type="Proteomes" id="UP000037237">
    <property type="component" value="Unassembled WGS sequence"/>
</dbReference>
<dbReference type="InterPro" id="IPR006196">
    <property type="entry name" value="RNA-binding_domain_S1_IF1"/>
</dbReference>
<dbReference type="Gene3D" id="2.40.50.140">
    <property type="entry name" value="Nucleic acid-binding proteins"/>
    <property type="match status" value="1"/>
</dbReference>
<evidence type="ECO:0000256" key="7">
    <source>
        <dbReference type="RuleBase" id="RU004365"/>
    </source>
</evidence>
<feature type="domain" description="S1-like" evidence="8">
    <location>
        <begin position="2"/>
        <end position="85"/>
    </location>
</feature>
<dbReference type="InterPro" id="IPR018104">
    <property type="entry name" value="TIF_eIF-1A_CS"/>
</dbReference>
<dbReference type="InterPro" id="IPR001253">
    <property type="entry name" value="TIF_eIF-1A"/>
</dbReference>
<dbReference type="HAMAP" id="MF_00216">
    <property type="entry name" value="aIF_1A"/>
    <property type="match status" value="1"/>
</dbReference>
<gene>
    <name evidence="5" type="primary">eif1a</name>
    <name evidence="9" type="ORF">AC477_06090</name>
</gene>
<dbReference type="PANTHER" id="PTHR21668">
    <property type="entry name" value="EIF-1A"/>
    <property type="match status" value="1"/>
</dbReference>
<evidence type="ECO:0000259" key="8">
    <source>
        <dbReference type="PROSITE" id="PS50832"/>
    </source>
</evidence>
<comment type="similarity">
    <text evidence="1 5 6">Belongs to the eIF-1A family.</text>
</comment>
<keyword evidence="3 5" id="KW-0648">Protein biosynthesis</keyword>
<dbReference type="EMBL" id="LFWU01000162">
    <property type="protein sequence ID" value="KON29293.1"/>
    <property type="molecule type" value="Genomic_DNA"/>
</dbReference>
<organism evidence="9 10">
    <name type="scientific">miscellaneous Crenarchaeota group-1 archaeon SG8-32-1</name>
    <dbReference type="NCBI Taxonomy" id="1685124"/>
    <lineage>
        <taxon>Archaea</taxon>
        <taxon>Candidatus Bathyarchaeota</taxon>
        <taxon>MCG-1</taxon>
    </lineage>
</organism>
<dbReference type="Pfam" id="PF01176">
    <property type="entry name" value="eIF-1a"/>
    <property type="match status" value="1"/>
</dbReference>
<dbReference type="CDD" id="cd05793">
    <property type="entry name" value="S1_IF1A"/>
    <property type="match status" value="1"/>
</dbReference>
<evidence type="ECO:0000256" key="1">
    <source>
        <dbReference type="ARBA" id="ARBA00007392"/>
    </source>
</evidence>
<dbReference type="PROSITE" id="PS01262">
    <property type="entry name" value="IF1A"/>
    <property type="match status" value="1"/>
</dbReference>
<comment type="caution">
    <text evidence="9">The sequence shown here is derived from an EMBL/GenBank/DDBJ whole genome shotgun (WGS) entry which is preliminary data.</text>
</comment>
<evidence type="ECO:0000256" key="3">
    <source>
        <dbReference type="ARBA" id="ARBA00022917"/>
    </source>
</evidence>
<dbReference type="SUPFAM" id="SSF50249">
    <property type="entry name" value="Nucleic acid-binding proteins"/>
    <property type="match status" value="1"/>
</dbReference>
<dbReference type="NCBIfam" id="NF003085">
    <property type="entry name" value="PRK04012.1-5"/>
    <property type="match status" value="1"/>
</dbReference>
<evidence type="ECO:0000256" key="5">
    <source>
        <dbReference type="HAMAP-Rule" id="MF_00216"/>
    </source>
</evidence>
<dbReference type="InterPro" id="IPR012340">
    <property type="entry name" value="NA-bd_OB-fold"/>
</dbReference>
<sequence>MGKRKVKREDYNAIKIPAGNDVIGIAMKMLGFDRMMVSCQDGHERLCRIRGNLKRRMWIRVGDIVLVSPWDFQSDERGDIIWRYKRNQADWLRRKGYMKV</sequence>
<evidence type="ECO:0000256" key="4">
    <source>
        <dbReference type="ARBA" id="ARBA00025502"/>
    </source>
</evidence>
<dbReference type="NCBIfam" id="NF003084">
    <property type="entry name" value="PRK04012.1-3"/>
    <property type="match status" value="1"/>
</dbReference>
<dbReference type="AlphaFoldDB" id="A0A0M0BL72"/>
<comment type="function">
    <text evidence="4 5 7">Seems to be required for maximal rate of protein biosynthesis. Enhances ribosome dissociation into subunits and stabilizes the binding of the initiator Met-tRNA(I) to 40 S ribosomal subunits.</text>
</comment>
<dbReference type="PROSITE" id="PS50832">
    <property type="entry name" value="S1_IF1_TYPE"/>
    <property type="match status" value="1"/>
</dbReference>
<keyword evidence="2 5" id="KW-0396">Initiation factor</keyword>
<evidence type="ECO:0000256" key="6">
    <source>
        <dbReference type="RuleBase" id="RU004364"/>
    </source>
</evidence>
<dbReference type="GO" id="GO:0003723">
    <property type="term" value="F:RNA binding"/>
    <property type="evidence" value="ECO:0007669"/>
    <property type="project" value="InterPro"/>
</dbReference>
<proteinExistence type="inferred from homology"/>
<name>A0A0M0BL72_9ARCH</name>
<accession>A0A0M0BL72</accession>
<evidence type="ECO:0000313" key="9">
    <source>
        <dbReference type="EMBL" id="KON29293.1"/>
    </source>
</evidence>
<reference evidence="9 10" key="1">
    <citation type="submission" date="2015-06" db="EMBL/GenBank/DDBJ databases">
        <title>New insights into the roles of widespread benthic archaea in carbon and nitrogen cycling.</title>
        <authorList>
            <person name="Lazar C.S."/>
            <person name="Baker B.J."/>
            <person name="Seitz K.W."/>
            <person name="Hyde A.S."/>
            <person name="Dick G.J."/>
            <person name="Hinrichs K.-U."/>
            <person name="Teske A.P."/>
        </authorList>
    </citation>
    <scope>NUCLEOTIDE SEQUENCE [LARGE SCALE GENOMIC DNA]</scope>
    <source>
        <strain evidence="9">SG8-32-1</strain>
    </source>
</reference>
<dbReference type="NCBIfam" id="TIGR00523">
    <property type="entry name" value="eIF-1A"/>
    <property type="match status" value="1"/>
</dbReference>
<evidence type="ECO:0000313" key="10">
    <source>
        <dbReference type="Proteomes" id="UP000037237"/>
    </source>
</evidence>
<dbReference type="SMART" id="SM00652">
    <property type="entry name" value="eIF1a"/>
    <property type="match status" value="1"/>
</dbReference>
<evidence type="ECO:0000256" key="2">
    <source>
        <dbReference type="ARBA" id="ARBA00022540"/>
    </source>
</evidence>
<dbReference type="GO" id="GO:0003743">
    <property type="term" value="F:translation initiation factor activity"/>
    <property type="evidence" value="ECO:0007669"/>
    <property type="project" value="UniProtKB-UniRule"/>
</dbReference>
<protein>
    <recommendedName>
        <fullName evidence="5">Translation initiation factor 1A</fullName>
        <shortName evidence="5">aIF-1A</shortName>
    </recommendedName>
</protein>